<name>A0A134B829_9PORP</name>
<dbReference type="Proteomes" id="UP000070224">
    <property type="component" value="Unassembled WGS sequence"/>
</dbReference>
<proteinExistence type="predicted"/>
<accession>A0A134B829</accession>
<evidence type="ECO:0000313" key="2">
    <source>
        <dbReference type="Proteomes" id="UP000070224"/>
    </source>
</evidence>
<reference evidence="2" key="1">
    <citation type="submission" date="2016-01" db="EMBL/GenBank/DDBJ databases">
        <authorList>
            <person name="Mitreva M."/>
            <person name="Pepin K.H."/>
            <person name="Mihindukulasuriya K.A."/>
            <person name="Fulton R."/>
            <person name="Fronick C."/>
            <person name="O'Laughlin M."/>
            <person name="Miner T."/>
            <person name="Herter B."/>
            <person name="Rosa B.A."/>
            <person name="Cordes M."/>
            <person name="Tomlinson C."/>
            <person name="Wollam A."/>
            <person name="Palsikar V.B."/>
            <person name="Mardis E.R."/>
            <person name="Wilson R.K."/>
        </authorList>
    </citation>
    <scope>NUCLEOTIDE SEQUENCE [LARGE SCALE GENOMIC DNA]</scope>
    <source>
        <strain evidence="2">KA00683</strain>
    </source>
</reference>
<evidence type="ECO:0000313" key="1">
    <source>
        <dbReference type="EMBL" id="KXB76086.1"/>
    </source>
</evidence>
<dbReference type="InterPro" id="IPR007838">
    <property type="entry name" value="Cell_div_ZapA-like"/>
</dbReference>
<dbReference type="PATRIC" id="fig|322095.3.peg.1160"/>
<dbReference type="RefSeq" id="WP_009432643.1">
    <property type="nucleotide sequence ID" value="NZ_KQ960446.1"/>
</dbReference>
<keyword evidence="2" id="KW-1185">Reference proteome</keyword>
<dbReference type="EMBL" id="LSDK01000079">
    <property type="protein sequence ID" value="KXB76086.1"/>
    <property type="molecule type" value="Genomic_DNA"/>
</dbReference>
<dbReference type="AlphaFoldDB" id="A0A134B829"/>
<organism evidence="1 2">
    <name type="scientific">Porphyromonas somerae</name>
    <dbReference type="NCBI Taxonomy" id="322095"/>
    <lineage>
        <taxon>Bacteria</taxon>
        <taxon>Pseudomonadati</taxon>
        <taxon>Bacteroidota</taxon>
        <taxon>Bacteroidia</taxon>
        <taxon>Bacteroidales</taxon>
        <taxon>Porphyromonadaceae</taxon>
        <taxon>Porphyromonas</taxon>
    </lineage>
</organism>
<gene>
    <name evidence="1" type="ORF">HMPREF3185_01175</name>
</gene>
<dbReference type="Pfam" id="PF05164">
    <property type="entry name" value="ZapA"/>
    <property type="match status" value="1"/>
</dbReference>
<sequence length="119" mass="13764">MDTNTSPEALQRITLAVEHTRLSLYVPRSEERFYRDAGEEIATTLRIYRYKYPNRSEVPAEGYLAMAAIDIATRYKQVHTALEARKQTLTPRLVEINEELEALIRQARQLIDDPPTSSR</sequence>
<evidence type="ECO:0008006" key="3">
    <source>
        <dbReference type="Google" id="ProtNLM"/>
    </source>
</evidence>
<protein>
    <recommendedName>
        <fullName evidence="3">Cell division protein ZapA</fullName>
    </recommendedName>
</protein>
<comment type="caution">
    <text evidence="1">The sequence shown here is derived from an EMBL/GenBank/DDBJ whole genome shotgun (WGS) entry which is preliminary data.</text>
</comment>
<dbReference type="STRING" id="322095.HMPREF3185_01175"/>
<dbReference type="OrthoDB" id="1014422at2"/>